<dbReference type="EMBL" id="CAJVPQ010000483">
    <property type="protein sequence ID" value="CAG8485349.1"/>
    <property type="molecule type" value="Genomic_DNA"/>
</dbReference>
<dbReference type="Pfam" id="PF00505">
    <property type="entry name" value="HMG_box"/>
    <property type="match status" value="1"/>
</dbReference>
<evidence type="ECO:0000256" key="1">
    <source>
        <dbReference type="SAM" id="MobiDB-lite"/>
    </source>
</evidence>
<sequence length="293" mass="33964">MTRFTADHNDNVIGKDDQRMTVTIIDETATVSSTQRNKQVFSPKQTFPPEPYVEVPPPILLNIEEFMPKKPGGKKTSNAFIIYRTVFAKILTGKDFQNKMTDVSKWASISWKNEKADVKTAYKRFAKEIQTTHKKRSQEAMKSRNRRLVAASTPRRVNPSISPRHEIPTYQQQTNLIFEQGNINFPEVYQTYPFQTLQNFQNFIPETSEEEFQANDQLNSMITLEEFDQSPIPSSIEEEIPLEILNEDFGIFDLEVPSFSMQTMLPSSQEAYSEYQMLYEEGMNEPGWILNFN</sequence>
<dbReference type="InterPro" id="IPR036910">
    <property type="entry name" value="HMG_box_dom_sf"/>
</dbReference>
<feature type="region of interest" description="Disordered" evidence="1">
    <location>
        <begin position="131"/>
        <end position="163"/>
    </location>
</feature>
<reference evidence="3" key="1">
    <citation type="submission" date="2021-06" db="EMBL/GenBank/DDBJ databases">
        <authorList>
            <person name="Kallberg Y."/>
            <person name="Tangrot J."/>
            <person name="Rosling A."/>
        </authorList>
    </citation>
    <scope>NUCLEOTIDE SEQUENCE</scope>
    <source>
        <strain evidence="3">UK204</strain>
    </source>
</reference>
<keyword evidence="4" id="KW-1185">Reference proteome</keyword>
<feature type="domain" description="HMG box" evidence="2">
    <location>
        <begin position="74"/>
        <end position="137"/>
    </location>
</feature>
<name>A0A9N8WK64_9GLOM</name>
<dbReference type="Proteomes" id="UP000789570">
    <property type="component" value="Unassembled WGS sequence"/>
</dbReference>
<dbReference type="SUPFAM" id="SSF47095">
    <property type="entry name" value="HMG-box"/>
    <property type="match status" value="1"/>
</dbReference>
<accession>A0A9N8WK64</accession>
<dbReference type="Gene3D" id="1.10.30.10">
    <property type="entry name" value="High mobility group box domain"/>
    <property type="match status" value="1"/>
</dbReference>
<evidence type="ECO:0000259" key="2">
    <source>
        <dbReference type="Pfam" id="PF00505"/>
    </source>
</evidence>
<evidence type="ECO:0000313" key="3">
    <source>
        <dbReference type="EMBL" id="CAG8485349.1"/>
    </source>
</evidence>
<proteinExistence type="predicted"/>
<dbReference type="AlphaFoldDB" id="A0A9N8WK64"/>
<gene>
    <name evidence="3" type="ORF">FCALED_LOCUS2925</name>
</gene>
<comment type="caution">
    <text evidence="3">The sequence shown here is derived from an EMBL/GenBank/DDBJ whole genome shotgun (WGS) entry which is preliminary data.</text>
</comment>
<feature type="compositionally biased region" description="Basic and acidic residues" evidence="1">
    <location>
        <begin position="131"/>
        <end position="142"/>
    </location>
</feature>
<organism evidence="3 4">
    <name type="scientific">Funneliformis caledonium</name>
    <dbReference type="NCBI Taxonomy" id="1117310"/>
    <lineage>
        <taxon>Eukaryota</taxon>
        <taxon>Fungi</taxon>
        <taxon>Fungi incertae sedis</taxon>
        <taxon>Mucoromycota</taxon>
        <taxon>Glomeromycotina</taxon>
        <taxon>Glomeromycetes</taxon>
        <taxon>Glomerales</taxon>
        <taxon>Glomeraceae</taxon>
        <taxon>Funneliformis</taxon>
    </lineage>
</organism>
<dbReference type="InterPro" id="IPR009071">
    <property type="entry name" value="HMG_box_dom"/>
</dbReference>
<evidence type="ECO:0000313" key="4">
    <source>
        <dbReference type="Proteomes" id="UP000789570"/>
    </source>
</evidence>
<dbReference type="OrthoDB" id="2307332at2759"/>
<protein>
    <submittedName>
        <fullName evidence="3">6430_t:CDS:1</fullName>
    </submittedName>
</protein>